<evidence type="ECO:0000313" key="2">
    <source>
        <dbReference type="EMBL" id="CEK62782.1"/>
    </source>
</evidence>
<feature type="non-terminal residue" evidence="2">
    <location>
        <position position="1"/>
    </location>
</feature>
<proteinExistence type="predicted"/>
<accession>A0A0B6Z314</accession>
<feature type="region of interest" description="Disordered" evidence="1">
    <location>
        <begin position="1"/>
        <end position="36"/>
    </location>
</feature>
<protein>
    <submittedName>
        <fullName evidence="2">Uncharacterized protein</fullName>
    </submittedName>
</protein>
<dbReference type="AlphaFoldDB" id="A0A0B6Z314"/>
<reference evidence="2" key="1">
    <citation type="submission" date="2014-12" db="EMBL/GenBank/DDBJ databases">
        <title>Insight into the proteome of Arion vulgaris.</title>
        <authorList>
            <person name="Aradska J."/>
            <person name="Bulat T."/>
            <person name="Smidak R."/>
            <person name="Sarate P."/>
            <person name="Gangsoo J."/>
            <person name="Sialana F."/>
            <person name="Bilban M."/>
            <person name="Lubec G."/>
        </authorList>
    </citation>
    <scope>NUCLEOTIDE SEQUENCE</scope>
    <source>
        <tissue evidence="2">Skin</tissue>
    </source>
</reference>
<name>A0A0B6Z314_9EUPU</name>
<feature type="non-terminal residue" evidence="2">
    <location>
        <position position="68"/>
    </location>
</feature>
<gene>
    <name evidence="2" type="primary">ORF46129</name>
</gene>
<evidence type="ECO:0000256" key="1">
    <source>
        <dbReference type="SAM" id="MobiDB-lite"/>
    </source>
</evidence>
<sequence length="68" mass="7741">KHQEKIKGTGSFSGKSKCRHRSSSSQSEDSKHSHDAGNIFANLESFGCDYVERREQALKHHSHNYQKP</sequence>
<dbReference type="EMBL" id="HACG01015917">
    <property type="protein sequence ID" value="CEK62782.1"/>
    <property type="molecule type" value="Transcribed_RNA"/>
</dbReference>
<organism evidence="2">
    <name type="scientific">Arion vulgaris</name>
    <dbReference type="NCBI Taxonomy" id="1028688"/>
    <lineage>
        <taxon>Eukaryota</taxon>
        <taxon>Metazoa</taxon>
        <taxon>Spiralia</taxon>
        <taxon>Lophotrochozoa</taxon>
        <taxon>Mollusca</taxon>
        <taxon>Gastropoda</taxon>
        <taxon>Heterobranchia</taxon>
        <taxon>Euthyneura</taxon>
        <taxon>Panpulmonata</taxon>
        <taxon>Eupulmonata</taxon>
        <taxon>Stylommatophora</taxon>
        <taxon>Helicina</taxon>
        <taxon>Arionoidea</taxon>
        <taxon>Arionidae</taxon>
        <taxon>Arion</taxon>
    </lineage>
</organism>